<dbReference type="Pfam" id="PF24818">
    <property type="entry name" value="PH_TRF2_HOY1"/>
    <property type="match status" value="1"/>
</dbReference>
<organism evidence="3">
    <name type="scientific">Glycine max</name>
    <name type="common">Soybean</name>
    <name type="synonym">Glycine hispida</name>
    <dbReference type="NCBI Taxonomy" id="3847"/>
    <lineage>
        <taxon>Eukaryota</taxon>
        <taxon>Viridiplantae</taxon>
        <taxon>Streptophyta</taxon>
        <taxon>Embryophyta</taxon>
        <taxon>Tracheophyta</taxon>
        <taxon>Spermatophyta</taxon>
        <taxon>Magnoliopsida</taxon>
        <taxon>eudicotyledons</taxon>
        <taxon>Gunneridae</taxon>
        <taxon>Pentapetalae</taxon>
        <taxon>rosids</taxon>
        <taxon>fabids</taxon>
        <taxon>Fabales</taxon>
        <taxon>Fabaceae</taxon>
        <taxon>Papilionoideae</taxon>
        <taxon>50 kb inversion clade</taxon>
        <taxon>NPAAA clade</taxon>
        <taxon>indigoferoid/millettioid clade</taxon>
        <taxon>Phaseoleae</taxon>
        <taxon>Glycine</taxon>
        <taxon>Glycine subgen. Soja</taxon>
    </lineage>
</organism>
<feature type="region of interest" description="Disordered" evidence="1">
    <location>
        <begin position="1"/>
        <end position="24"/>
    </location>
</feature>
<evidence type="ECO:0000313" key="4">
    <source>
        <dbReference type="EnsemblPlants" id="KRH30889"/>
    </source>
</evidence>
<dbReference type="PANTHER" id="PTHR33494">
    <property type="entry name" value="OS02G0793800 PROTEIN"/>
    <property type="match status" value="1"/>
</dbReference>
<accession>A0A0R0HTD8</accession>
<dbReference type="EnsemblPlants" id="KRH30889">
    <property type="protein sequence ID" value="KRH30889"/>
    <property type="gene ID" value="GLYMA_11G212600"/>
</dbReference>
<dbReference type="EMBL" id="CM000844">
    <property type="protein sequence ID" value="KRH30889.1"/>
    <property type="molecule type" value="Genomic_DNA"/>
</dbReference>
<evidence type="ECO:0000313" key="3">
    <source>
        <dbReference type="EMBL" id="KRH30889.1"/>
    </source>
</evidence>
<proteinExistence type="predicted"/>
<keyword evidence="5" id="KW-1185">Reference proteome</keyword>
<evidence type="ECO:0000259" key="2">
    <source>
        <dbReference type="Pfam" id="PF24818"/>
    </source>
</evidence>
<evidence type="ECO:0000313" key="5">
    <source>
        <dbReference type="Proteomes" id="UP000008827"/>
    </source>
</evidence>
<dbReference type="OrthoDB" id="1689622at2759"/>
<reference evidence="3 4" key="1">
    <citation type="journal article" date="2010" name="Nature">
        <title>Genome sequence of the palaeopolyploid soybean.</title>
        <authorList>
            <person name="Schmutz J."/>
            <person name="Cannon S.B."/>
            <person name="Schlueter J."/>
            <person name="Ma J."/>
            <person name="Mitros T."/>
            <person name="Nelson W."/>
            <person name="Hyten D.L."/>
            <person name="Song Q."/>
            <person name="Thelen J.J."/>
            <person name="Cheng J."/>
            <person name="Xu D."/>
            <person name="Hellsten U."/>
            <person name="May G.D."/>
            <person name="Yu Y."/>
            <person name="Sakurai T."/>
            <person name="Umezawa T."/>
            <person name="Bhattacharyya M.K."/>
            <person name="Sandhu D."/>
            <person name="Valliyodan B."/>
            <person name="Lindquist E."/>
            <person name="Peto M."/>
            <person name="Grant D."/>
            <person name="Shu S."/>
            <person name="Goodstein D."/>
            <person name="Barry K."/>
            <person name="Futrell-Griggs M."/>
            <person name="Abernathy B."/>
            <person name="Du J."/>
            <person name="Tian Z."/>
            <person name="Zhu L."/>
            <person name="Gill N."/>
            <person name="Joshi T."/>
            <person name="Libault M."/>
            <person name="Sethuraman A."/>
            <person name="Zhang X.-C."/>
            <person name="Shinozaki K."/>
            <person name="Nguyen H.T."/>
            <person name="Wing R.A."/>
            <person name="Cregan P."/>
            <person name="Specht J."/>
            <person name="Grimwood J."/>
            <person name="Rokhsar D."/>
            <person name="Stacey G."/>
            <person name="Shoemaker R.C."/>
            <person name="Jackson S.A."/>
        </authorList>
    </citation>
    <scope>NUCLEOTIDE SEQUENCE [LARGE SCALE GENOMIC DNA]</scope>
    <source>
        <strain evidence="4">cv. Williams 82</strain>
        <tissue evidence="3">Callus</tissue>
    </source>
</reference>
<dbReference type="GeneID" id="102667563"/>
<dbReference type="KEGG" id="gmx:102667563"/>
<dbReference type="Gramene" id="KRH30889">
    <property type="protein sequence ID" value="KRH30889"/>
    <property type="gene ID" value="GLYMA_11G212600"/>
</dbReference>
<evidence type="ECO:0000256" key="1">
    <source>
        <dbReference type="SAM" id="MobiDB-lite"/>
    </source>
</evidence>
<reference evidence="3" key="3">
    <citation type="submission" date="2018-07" db="EMBL/GenBank/DDBJ databases">
        <title>WGS assembly of Glycine max.</title>
        <authorList>
            <person name="Schmutz J."/>
            <person name="Cannon S."/>
            <person name="Schlueter J."/>
            <person name="Ma J."/>
            <person name="Mitros T."/>
            <person name="Nelson W."/>
            <person name="Hyten D."/>
            <person name="Song Q."/>
            <person name="Thelen J."/>
            <person name="Cheng J."/>
            <person name="Xu D."/>
            <person name="Hellsten U."/>
            <person name="May G."/>
            <person name="Yu Y."/>
            <person name="Sakurai T."/>
            <person name="Umezawa T."/>
            <person name="Bhattacharyya M."/>
            <person name="Sandhu D."/>
            <person name="Valliyodan B."/>
            <person name="Lindquist E."/>
            <person name="Peto M."/>
            <person name="Grant D."/>
            <person name="Shu S."/>
            <person name="Goodstein D."/>
            <person name="Barry K."/>
            <person name="Futrell-Griggs M."/>
            <person name="Abernathy B."/>
            <person name="Du J."/>
            <person name="Tian Z."/>
            <person name="Zhu L."/>
            <person name="Gill N."/>
            <person name="Joshi T."/>
            <person name="Libault M."/>
            <person name="Sethuraman A."/>
            <person name="Zhang X."/>
            <person name="Shinozaki K."/>
            <person name="Nguyen H."/>
            <person name="Wing R."/>
            <person name="Cregan P."/>
            <person name="Specht J."/>
            <person name="Grimwood J."/>
            <person name="Rokhsar D."/>
            <person name="Stacey G."/>
            <person name="Shoemaker R."/>
            <person name="Jackson S."/>
        </authorList>
    </citation>
    <scope>NUCLEOTIDE SEQUENCE</scope>
    <source>
        <tissue evidence="3">Callus</tissue>
    </source>
</reference>
<dbReference type="RefSeq" id="XP_006591314.1">
    <property type="nucleotide sequence ID" value="XM_006591251.4"/>
</dbReference>
<gene>
    <name evidence="4" type="primary">LOC102667563</name>
    <name evidence="3" type="ORF">GLYMA_11G212600</name>
</gene>
<dbReference type="InterPro" id="IPR057939">
    <property type="entry name" value="TRF2_HOY1_PH"/>
</dbReference>
<dbReference type="OMA" id="QWERSAK"/>
<protein>
    <recommendedName>
        <fullName evidence="2">TRF2/HOY1 PH-like domain-containing protein</fullName>
    </recommendedName>
</protein>
<dbReference type="PaxDb" id="3847-GLYMA11G33231.1"/>
<reference evidence="4" key="2">
    <citation type="submission" date="2018-02" db="UniProtKB">
        <authorList>
            <consortium name="EnsemblPlants"/>
        </authorList>
    </citation>
    <scope>IDENTIFICATION</scope>
    <source>
        <strain evidence="4">Williams 82</strain>
    </source>
</reference>
<sequence>MNKRPRSYDANDEANPRRSPPNTQFRSTINSTAAAANALNATLTVYKEQLISNLKQNIDKPPPIGLTLQESTIKSIEDTVNASYERKRKSAPLIPNDLRADIFPATGLRIGEYKFLATHKGTLMVGFYYATKRLAWEIFDIHGGIKYKIEVPWQNILAMRAIIEENKHGILQIKLAKAPTFFRHIDPPNPRSHPKWEPSNDFTGGHALKHQVHSLGFPPGDLDKYYRKLIQHDNRLLQLSQVSFSK</sequence>
<feature type="domain" description="TRF2/HOY1 PH-like" evidence="2">
    <location>
        <begin position="103"/>
        <end position="222"/>
    </location>
</feature>
<dbReference type="AlphaFoldDB" id="A0A0R0HTD8"/>
<dbReference type="Proteomes" id="UP000008827">
    <property type="component" value="Chromosome 11"/>
</dbReference>
<dbReference type="PANTHER" id="PTHR33494:SF5">
    <property type="entry name" value="F10A16.6 PROTEIN"/>
    <property type="match status" value="1"/>
</dbReference>
<name>A0A0R0HTD8_SOYBN</name>